<protein>
    <submittedName>
        <fullName evidence="2">Uncharacterized protein</fullName>
    </submittedName>
</protein>
<organism evidence="2 3">
    <name type="scientific">Rhizophlyctis rosea</name>
    <dbReference type="NCBI Taxonomy" id="64517"/>
    <lineage>
        <taxon>Eukaryota</taxon>
        <taxon>Fungi</taxon>
        <taxon>Fungi incertae sedis</taxon>
        <taxon>Chytridiomycota</taxon>
        <taxon>Chytridiomycota incertae sedis</taxon>
        <taxon>Chytridiomycetes</taxon>
        <taxon>Rhizophlyctidales</taxon>
        <taxon>Rhizophlyctidaceae</taxon>
        <taxon>Rhizophlyctis</taxon>
    </lineage>
</organism>
<feature type="compositionally biased region" description="Basic and acidic residues" evidence="1">
    <location>
        <begin position="18"/>
        <end position="28"/>
    </location>
</feature>
<dbReference type="EMBL" id="JADGJD010000825">
    <property type="protein sequence ID" value="KAJ3048238.1"/>
    <property type="molecule type" value="Genomic_DNA"/>
</dbReference>
<feature type="region of interest" description="Disordered" evidence="1">
    <location>
        <begin position="64"/>
        <end position="83"/>
    </location>
</feature>
<sequence length="144" mass="16031">MRFRSPLRKTIPASSFRSARDQLKDPGGERAPVASSWQPLVGSIHDPRGSSNYYDETEKFLADDGDQFDEFPPTTQATPLPMSFQRQQRNFYKPNFAKRAVPVEINPVTTRESPLRNKGPPPPRNDHAGPIAAGIPLISVSELC</sequence>
<dbReference type="Proteomes" id="UP001212841">
    <property type="component" value="Unassembled WGS sequence"/>
</dbReference>
<feature type="region of interest" description="Disordered" evidence="1">
    <location>
        <begin position="1"/>
        <end position="52"/>
    </location>
</feature>
<dbReference type="AlphaFoldDB" id="A0AAD5X0A6"/>
<evidence type="ECO:0000256" key="1">
    <source>
        <dbReference type="SAM" id="MobiDB-lite"/>
    </source>
</evidence>
<gene>
    <name evidence="2" type="ORF">HK097_010748</name>
</gene>
<accession>A0AAD5X0A6</accession>
<keyword evidence="3" id="KW-1185">Reference proteome</keyword>
<reference evidence="2" key="1">
    <citation type="submission" date="2020-05" db="EMBL/GenBank/DDBJ databases">
        <title>Phylogenomic resolution of chytrid fungi.</title>
        <authorList>
            <person name="Stajich J.E."/>
            <person name="Amses K."/>
            <person name="Simmons R."/>
            <person name="Seto K."/>
            <person name="Myers J."/>
            <person name="Bonds A."/>
            <person name="Quandt C.A."/>
            <person name="Barry K."/>
            <person name="Liu P."/>
            <person name="Grigoriev I."/>
            <person name="Longcore J.E."/>
            <person name="James T.Y."/>
        </authorList>
    </citation>
    <scope>NUCLEOTIDE SEQUENCE</scope>
    <source>
        <strain evidence="2">JEL0318</strain>
    </source>
</reference>
<name>A0AAD5X0A6_9FUNG</name>
<feature type="compositionally biased region" description="Polar residues" evidence="1">
    <location>
        <begin position="73"/>
        <end position="83"/>
    </location>
</feature>
<feature type="region of interest" description="Disordered" evidence="1">
    <location>
        <begin position="103"/>
        <end position="132"/>
    </location>
</feature>
<evidence type="ECO:0000313" key="2">
    <source>
        <dbReference type="EMBL" id="KAJ3048238.1"/>
    </source>
</evidence>
<proteinExistence type="predicted"/>
<evidence type="ECO:0000313" key="3">
    <source>
        <dbReference type="Proteomes" id="UP001212841"/>
    </source>
</evidence>
<comment type="caution">
    <text evidence="2">The sequence shown here is derived from an EMBL/GenBank/DDBJ whole genome shotgun (WGS) entry which is preliminary data.</text>
</comment>